<proteinExistence type="predicted"/>
<gene>
    <name evidence="6" type="ORF">C8Q71DRAFT_726309</name>
</gene>
<evidence type="ECO:0000256" key="1">
    <source>
        <dbReference type="ARBA" id="ARBA00023125"/>
    </source>
</evidence>
<evidence type="ECO:0000259" key="5">
    <source>
        <dbReference type="PROSITE" id="PS50118"/>
    </source>
</evidence>
<dbReference type="Proteomes" id="UP000814176">
    <property type="component" value="Unassembled WGS sequence"/>
</dbReference>
<evidence type="ECO:0000313" key="6">
    <source>
        <dbReference type="EMBL" id="KAH9832662.1"/>
    </source>
</evidence>
<dbReference type="Gene3D" id="1.10.30.10">
    <property type="entry name" value="High mobility group box domain"/>
    <property type="match status" value="1"/>
</dbReference>
<dbReference type="PANTHER" id="PTHR10270">
    <property type="entry name" value="SOX TRANSCRIPTION FACTOR"/>
    <property type="match status" value="1"/>
</dbReference>
<feature type="region of interest" description="Disordered" evidence="4">
    <location>
        <begin position="71"/>
        <end position="119"/>
    </location>
</feature>
<feature type="DNA-binding region" description="HMG box" evidence="3">
    <location>
        <begin position="10"/>
        <end position="84"/>
    </location>
</feature>
<dbReference type="CDD" id="cd01389">
    <property type="entry name" value="HMG-box_ROX1-like"/>
    <property type="match status" value="1"/>
</dbReference>
<dbReference type="PROSITE" id="PS50118">
    <property type="entry name" value="HMG_BOX_2"/>
    <property type="match status" value="1"/>
</dbReference>
<dbReference type="InterPro" id="IPR050140">
    <property type="entry name" value="SRY-related_HMG-box_TF-like"/>
</dbReference>
<dbReference type="SUPFAM" id="SSF47095">
    <property type="entry name" value="HMG-box"/>
    <property type="match status" value="1"/>
</dbReference>
<dbReference type="GeneID" id="72002486"/>
<keyword evidence="2" id="KW-0804">Transcription</keyword>
<dbReference type="SMART" id="SM00398">
    <property type="entry name" value="HMG"/>
    <property type="match status" value="1"/>
</dbReference>
<comment type="caution">
    <text evidence="6">The sequence shown here is derived from an EMBL/GenBank/DDBJ whole genome shotgun (WGS) entry which is preliminary data.</text>
</comment>
<dbReference type="PANTHER" id="PTHR10270:SF161">
    <property type="entry name" value="SEX-DETERMINING REGION Y PROTEIN"/>
    <property type="match status" value="1"/>
</dbReference>
<dbReference type="InterPro" id="IPR036910">
    <property type="entry name" value="HMG_box_dom_sf"/>
</dbReference>
<accession>A0ABQ8K7A5</accession>
<name>A0ABQ8K7A5_9APHY</name>
<dbReference type="RefSeq" id="XP_047775580.1">
    <property type="nucleotide sequence ID" value="XM_047921754.1"/>
</dbReference>
<feature type="domain" description="HMG box" evidence="5">
    <location>
        <begin position="10"/>
        <end position="84"/>
    </location>
</feature>
<feature type="region of interest" description="Disordered" evidence="4">
    <location>
        <begin position="1"/>
        <end position="20"/>
    </location>
</feature>
<keyword evidence="3" id="KW-0539">Nucleus</keyword>
<protein>
    <recommendedName>
        <fullName evidence="5">HMG box domain-containing protein</fullName>
    </recommendedName>
</protein>
<evidence type="ECO:0000256" key="4">
    <source>
        <dbReference type="SAM" id="MobiDB-lite"/>
    </source>
</evidence>
<evidence type="ECO:0000313" key="7">
    <source>
        <dbReference type="Proteomes" id="UP000814176"/>
    </source>
</evidence>
<dbReference type="Pfam" id="PF00505">
    <property type="entry name" value="HMG_box"/>
    <property type="match status" value="1"/>
</dbReference>
<keyword evidence="7" id="KW-1185">Reference proteome</keyword>
<reference evidence="6 7" key="1">
    <citation type="journal article" date="2021" name="Environ. Microbiol.">
        <title>Gene family expansions and transcriptome signatures uncover fungal adaptations to wood decay.</title>
        <authorList>
            <person name="Hage H."/>
            <person name="Miyauchi S."/>
            <person name="Viragh M."/>
            <person name="Drula E."/>
            <person name="Min B."/>
            <person name="Chaduli D."/>
            <person name="Navarro D."/>
            <person name="Favel A."/>
            <person name="Norest M."/>
            <person name="Lesage-Meessen L."/>
            <person name="Balint B."/>
            <person name="Merenyi Z."/>
            <person name="de Eugenio L."/>
            <person name="Morin E."/>
            <person name="Martinez A.T."/>
            <person name="Baldrian P."/>
            <person name="Stursova M."/>
            <person name="Martinez M.J."/>
            <person name="Novotny C."/>
            <person name="Magnuson J.K."/>
            <person name="Spatafora J.W."/>
            <person name="Maurice S."/>
            <person name="Pangilinan J."/>
            <person name="Andreopoulos W."/>
            <person name="LaButti K."/>
            <person name="Hundley H."/>
            <person name="Na H."/>
            <person name="Kuo A."/>
            <person name="Barry K."/>
            <person name="Lipzen A."/>
            <person name="Henrissat B."/>
            <person name="Riley R."/>
            <person name="Ahrendt S."/>
            <person name="Nagy L.G."/>
            <person name="Grigoriev I.V."/>
            <person name="Martin F."/>
            <person name="Rosso M.N."/>
        </authorList>
    </citation>
    <scope>NUCLEOTIDE SEQUENCE [LARGE SCALE GENOMIC DNA]</scope>
    <source>
        <strain evidence="6 7">CIRM-BRFM 1785</strain>
    </source>
</reference>
<sequence>MPSHTQPANPPRPPNPFICFRSDRFQDYQRETKAAGRTAPLHQQELSKRVAREWHELDAAGRAYYERVAEERKEEHKRLYPGYKYQPKKREEVQDEVRTRARTNSTPTLRAPPSVGKDLQEKLNRSRFRHAPPIEPNFTTLPSTAFPAPYSPFANPSAATSQPSPSHASTAKYVPVPVSTFRRLVNTQQPPSRTVNPTVLRSPHLLAYSSMAELQEAVAFAEGRKPHPGAGFSEHATGTEVQYVPVPVRSRPSTRSATAVGLVAYPSMRALQAEFAVADESPAAFLETQDPASVMGLNAAAAVGTSAGHRALAGGAFRYPTSDALAPFLDEETRWRVEYPGMPRSDRMEVDAHHYAFEGASPRGWEMASDFTSRR</sequence>
<feature type="compositionally biased region" description="Basic and acidic residues" evidence="4">
    <location>
        <begin position="88"/>
        <end position="99"/>
    </location>
</feature>
<evidence type="ECO:0000256" key="2">
    <source>
        <dbReference type="ARBA" id="ARBA00023163"/>
    </source>
</evidence>
<dbReference type="EMBL" id="JADCUA010000021">
    <property type="protein sequence ID" value="KAH9832662.1"/>
    <property type="molecule type" value="Genomic_DNA"/>
</dbReference>
<evidence type="ECO:0000256" key="3">
    <source>
        <dbReference type="PROSITE-ProRule" id="PRU00267"/>
    </source>
</evidence>
<keyword evidence="1 3" id="KW-0238">DNA-binding</keyword>
<organism evidence="6 7">
    <name type="scientific">Rhodofomes roseus</name>
    <dbReference type="NCBI Taxonomy" id="34475"/>
    <lineage>
        <taxon>Eukaryota</taxon>
        <taxon>Fungi</taxon>
        <taxon>Dikarya</taxon>
        <taxon>Basidiomycota</taxon>
        <taxon>Agaricomycotina</taxon>
        <taxon>Agaricomycetes</taxon>
        <taxon>Polyporales</taxon>
        <taxon>Rhodofomes</taxon>
    </lineage>
</organism>
<dbReference type="InterPro" id="IPR009071">
    <property type="entry name" value="HMG_box_dom"/>
</dbReference>